<proteinExistence type="predicted"/>
<dbReference type="EMBL" id="GBXM01071490">
    <property type="protein sequence ID" value="JAH37087.1"/>
    <property type="molecule type" value="Transcribed_RNA"/>
</dbReference>
<sequence>MFQLLVLTSLTSCSHNKQFG</sequence>
<name>A0A0E9S794_ANGAN</name>
<reference evidence="1" key="1">
    <citation type="submission" date="2014-11" db="EMBL/GenBank/DDBJ databases">
        <authorList>
            <person name="Amaro Gonzalez C."/>
        </authorList>
    </citation>
    <scope>NUCLEOTIDE SEQUENCE</scope>
</reference>
<organism evidence="1">
    <name type="scientific">Anguilla anguilla</name>
    <name type="common">European freshwater eel</name>
    <name type="synonym">Muraena anguilla</name>
    <dbReference type="NCBI Taxonomy" id="7936"/>
    <lineage>
        <taxon>Eukaryota</taxon>
        <taxon>Metazoa</taxon>
        <taxon>Chordata</taxon>
        <taxon>Craniata</taxon>
        <taxon>Vertebrata</taxon>
        <taxon>Euteleostomi</taxon>
        <taxon>Actinopterygii</taxon>
        <taxon>Neopterygii</taxon>
        <taxon>Teleostei</taxon>
        <taxon>Anguilliformes</taxon>
        <taxon>Anguillidae</taxon>
        <taxon>Anguilla</taxon>
    </lineage>
</organism>
<dbReference type="AlphaFoldDB" id="A0A0E9S794"/>
<evidence type="ECO:0000313" key="1">
    <source>
        <dbReference type="EMBL" id="JAH37087.1"/>
    </source>
</evidence>
<accession>A0A0E9S794</accession>
<protein>
    <submittedName>
        <fullName evidence="1">Uncharacterized protein</fullName>
    </submittedName>
</protein>
<reference evidence="1" key="2">
    <citation type="journal article" date="2015" name="Fish Shellfish Immunol.">
        <title>Early steps in the European eel (Anguilla anguilla)-Vibrio vulnificus interaction in the gills: Role of the RtxA13 toxin.</title>
        <authorList>
            <person name="Callol A."/>
            <person name="Pajuelo D."/>
            <person name="Ebbesson L."/>
            <person name="Teles M."/>
            <person name="MacKenzie S."/>
            <person name="Amaro C."/>
        </authorList>
    </citation>
    <scope>NUCLEOTIDE SEQUENCE</scope>
</reference>